<dbReference type="Proteomes" id="UP001595961">
    <property type="component" value="Unassembled WGS sequence"/>
</dbReference>
<evidence type="ECO:0000313" key="7">
    <source>
        <dbReference type="EMBL" id="MFC4529109.1"/>
    </source>
</evidence>
<organism evidence="7 8">
    <name type="scientific">Dyella halodurans</name>
    <dbReference type="NCBI Taxonomy" id="1920171"/>
    <lineage>
        <taxon>Bacteria</taxon>
        <taxon>Pseudomonadati</taxon>
        <taxon>Pseudomonadota</taxon>
        <taxon>Gammaproteobacteria</taxon>
        <taxon>Lysobacterales</taxon>
        <taxon>Rhodanobacteraceae</taxon>
        <taxon>Dyella</taxon>
    </lineage>
</organism>
<proteinExistence type="inferred from homology"/>
<accession>A0ABV9C7V2</accession>
<keyword evidence="5" id="KW-0812">Transmembrane</keyword>
<dbReference type="InterPro" id="IPR050309">
    <property type="entry name" value="Type-B_Carboxylest/Lipase"/>
</dbReference>
<keyword evidence="5" id="KW-1133">Transmembrane helix</keyword>
<gene>
    <name evidence="7" type="ORF">ACFO5W_20860</name>
</gene>
<keyword evidence="5" id="KW-0472">Membrane</keyword>
<feature type="transmembrane region" description="Helical" evidence="5">
    <location>
        <begin position="557"/>
        <end position="577"/>
    </location>
</feature>
<comment type="caution">
    <text evidence="7">The sequence shown here is derived from an EMBL/GenBank/DDBJ whole genome shotgun (WGS) entry which is preliminary data.</text>
</comment>
<feature type="domain" description="Carboxylesterase type B" evidence="6">
    <location>
        <begin position="65"/>
        <end position="529"/>
    </location>
</feature>
<dbReference type="Pfam" id="PF00135">
    <property type="entry name" value="COesterase"/>
    <property type="match status" value="1"/>
</dbReference>
<sequence length="590" mass="63819">MRYEASMPPGGLSRPGASSSHSPMPGAAMIAGLIDAQGWTKRFTTLVLIGVLAALMPATGASATPVRIDTGLIEGVPEHDVFVYKGIPFAQAPVGELRWRAPQRALSWQGVREANQFAPVCMQDGTYPPDAPTEPSSEDCLYLNVWRPADAGQQKLPVMVWIYGGGLENGSASTPLYAGDKLAQKGVIVVTFNYRLGVFGFLAHPELSREAAYHASGNYGLLDQIAALAWVHRNIAAFGGDPDRVTVFGQSSGAISISALVTSPLTKGLFQQAIGQSGGLFEPMDIAPDFKLAGAEQDGAYFASEAKAHSISDLRKMPAAELMKVSFDPHLIIDGYALPTSPYEAYQKGQQNPVSILIGSNADEGQAFIAGHTITRANFRQELGHSFPDVLVRLIGPEPGASDAQARASAAAFERDMRFRWDMWTWAKLGADAHAGKVFLYRFSRTPPYQPGDKYFGWGASHGMEMPYVFDHLEQQALPWTAQDHQLAATMTSYWTNFAKTGDPNGPGLPVWSPFDSSSASVMQLGDRIAAAPMDDTQSLRKIDRVYATARFVLGHVYLLGAAIMALVLATIVAIVMRLRRRWRRAAADA</sequence>
<dbReference type="SUPFAM" id="SSF53474">
    <property type="entry name" value="alpha/beta-Hydrolases"/>
    <property type="match status" value="1"/>
</dbReference>
<evidence type="ECO:0000313" key="8">
    <source>
        <dbReference type="Proteomes" id="UP001595961"/>
    </source>
</evidence>
<feature type="region of interest" description="Disordered" evidence="4">
    <location>
        <begin position="1"/>
        <end position="23"/>
    </location>
</feature>
<dbReference type="EMBL" id="JBHSGA010000025">
    <property type="protein sequence ID" value="MFC4529109.1"/>
    <property type="molecule type" value="Genomic_DNA"/>
</dbReference>
<reference evidence="8" key="1">
    <citation type="journal article" date="2019" name="Int. J. Syst. Evol. Microbiol.">
        <title>The Global Catalogue of Microorganisms (GCM) 10K type strain sequencing project: providing services to taxonomists for standard genome sequencing and annotation.</title>
        <authorList>
            <consortium name="The Broad Institute Genomics Platform"/>
            <consortium name="The Broad Institute Genome Sequencing Center for Infectious Disease"/>
            <person name="Wu L."/>
            <person name="Ma J."/>
        </authorList>
    </citation>
    <scope>NUCLEOTIDE SEQUENCE [LARGE SCALE GENOMIC DNA]</scope>
    <source>
        <strain evidence="8">CCM 4481</strain>
    </source>
</reference>
<dbReference type="PROSITE" id="PS00941">
    <property type="entry name" value="CARBOXYLESTERASE_B_2"/>
    <property type="match status" value="1"/>
</dbReference>
<evidence type="ECO:0000256" key="2">
    <source>
        <dbReference type="ARBA" id="ARBA00022801"/>
    </source>
</evidence>
<dbReference type="InterPro" id="IPR002018">
    <property type="entry name" value="CarbesteraseB"/>
</dbReference>
<name>A0ABV9C7V2_9GAMM</name>
<dbReference type="PANTHER" id="PTHR11559">
    <property type="entry name" value="CARBOXYLESTERASE"/>
    <property type="match status" value="1"/>
</dbReference>
<evidence type="ECO:0000256" key="5">
    <source>
        <dbReference type="SAM" id="Phobius"/>
    </source>
</evidence>
<dbReference type="InterPro" id="IPR029058">
    <property type="entry name" value="AB_hydrolase_fold"/>
</dbReference>
<evidence type="ECO:0000256" key="4">
    <source>
        <dbReference type="SAM" id="MobiDB-lite"/>
    </source>
</evidence>
<dbReference type="PROSITE" id="PS00122">
    <property type="entry name" value="CARBOXYLESTERASE_B_1"/>
    <property type="match status" value="1"/>
</dbReference>
<evidence type="ECO:0000256" key="3">
    <source>
        <dbReference type="RuleBase" id="RU361235"/>
    </source>
</evidence>
<dbReference type="InterPro" id="IPR019826">
    <property type="entry name" value="Carboxylesterase_B_AS"/>
</dbReference>
<dbReference type="Gene3D" id="3.40.50.1820">
    <property type="entry name" value="alpha/beta hydrolase"/>
    <property type="match status" value="1"/>
</dbReference>
<keyword evidence="2 3" id="KW-0378">Hydrolase</keyword>
<keyword evidence="8" id="KW-1185">Reference proteome</keyword>
<evidence type="ECO:0000259" key="6">
    <source>
        <dbReference type="Pfam" id="PF00135"/>
    </source>
</evidence>
<protein>
    <recommendedName>
        <fullName evidence="3">Carboxylic ester hydrolase</fullName>
        <ecNumber evidence="3">3.1.1.-</ecNumber>
    </recommendedName>
</protein>
<evidence type="ECO:0000256" key="1">
    <source>
        <dbReference type="ARBA" id="ARBA00005964"/>
    </source>
</evidence>
<comment type="similarity">
    <text evidence="1 3">Belongs to the type-B carboxylesterase/lipase family.</text>
</comment>
<dbReference type="EC" id="3.1.1.-" evidence="3"/>
<dbReference type="RefSeq" id="WP_266151470.1">
    <property type="nucleotide sequence ID" value="NZ_CP064028.1"/>
</dbReference>
<dbReference type="InterPro" id="IPR019819">
    <property type="entry name" value="Carboxylesterase_B_CS"/>
</dbReference>